<evidence type="ECO:0000313" key="4">
    <source>
        <dbReference type="Proteomes" id="UP001596200"/>
    </source>
</evidence>
<comment type="caution">
    <text evidence="3">The sequence shown here is derived from an EMBL/GenBank/DDBJ whole genome shotgun (WGS) entry which is preliminary data.</text>
</comment>
<dbReference type="CDD" id="cd19076">
    <property type="entry name" value="AKR_AKR13A_13D"/>
    <property type="match status" value="1"/>
</dbReference>
<evidence type="ECO:0000259" key="2">
    <source>
        <dbReference type="Pfam" id="PF00248"/>
    </source>
</evidence>
<dbReference type="PANTHER" id="PTHR43625:SF99">
    <property type="entry name" value="ALDO-KETO REDUCTASE 1-RELATED"/>
    <property type="match status" value="1"/>
</dbReference>
<name>A0ABW1GM44_9ACTN</name>
<dbReference type="Gene3D" id="3.20.20.100">
    <property type="entry name" value="NADP-dependent oxidoreductase domain"/>
    <property type="match status" value="1"/>
</dbReference>
<dbReference type="InterPro" id="IPR023210">
    <property type="entry name" value="NADP_OxRdtase_dom"/>
</dbReference>
<accession>A0ABW1GM44</accession>
<dbReference type="GO" id="GO:0016491">
    <property type="term" value="F:oxidoreductase activity"/>
    <property type="evidence" value="ECO:0007669"/>
    <property type="project" value="UniProtKB-KW"/>
</dbReference>
<keyword evidence="1 3" id="KW-0560">Oxidoreductase</keyword>
<sequence length="334" mass="36785">MNSADIEIPRRRLGRTGLEVSALGLGCMGMSQTYGLPDDKESIRTIHRALELGCTFFDTAEAYGPFVNEELLGKALGNRRDGAVVATKFGWEYEGTRRGALNSRPEHIRRVVDESLRRLGTDRIDVLYQHRVDLEVPIEDVAGAVGELVADGKVLHFGLSEAGPATIQRAHGVWPVAVLQTEYSLWERHLEQEILPVIRDLGIGLVPYSPLGRGFLTGTAVRAEEYPENDYRRHDPRFQGDNFRINSAAADVVRDIARGRGATPAQVSLAWLLHQGDDIAPIPGTKRRATLEENLAATEITLGPDELRRLDAALPPSVVAGGRYPESVMHMNGR</sequence>
<protein>
    <submittedName>
        <fullName evidence="3">Aldo/keto reductase</fullName>
        <ecNumber evidence="3">1.1.1.-</ecNumber>
    </submittedName>
</protein>
<dbReference type="RefSeq" id="WP_344509358.1">
    <property type="nucleotide sequence ID" value="NZ_BAAATU010000009.1"/>
</dbReference>
<evidence type="ECO:0000256" key="1">
    <source>
        <dbReference type="ARBA" id="ARBA00023002"/>
    </source>
</evidence>
<dbReference type="PANTHER" id="PTHR43625">
    <property type="entry name" value="AFLATOXIN B1 ALDEHYDE REDUCTASE"/>
    <property type="match status" value="1"/>
</dbReference>
<proteinExistence type="predicted"/>
<feature type="domain" description="NADP-dependent oxidoreductase" evidence="2">
    <location>
        <begin position="23"/>
        <end position="313"/>
    </location>
</feature>
<dbReference type="Pfam" id="PF00248">
    <property type="entry name" value="Aldo_ket_red"/>
    <property type="match status" value="1"/>
</dbReference>
<gene>
    <name evidence="3" type="ORF">ACFP1B_21070</name>
</gene>
<reference evidence="4" key="1">
    <citation type="journal article" date="2019" name="Int. J. Syst. Evol. Microbiol.">
        <title>The Global Catalogue of Microorganisms (GCM) 10K type strain sequencing project: providing services to taxonomists for standard genome sequencing and annotation.</title>
        <authorList>
            <consortium name="The Broad Institute Genomics Platform"/>
            <consortium name="The Broad Institute Genome Sequencing Center for Infectious Disease"/>
            <person name="Wu L."/>
            <person name="Ma J."/>
        </authorList>
    </citation>
    <scope>NUCLEOTIDE SEQUENCE [LARGE SCALE GENOMIC DNA]</scope>
    <source>
        <strain evidence="4">JCM 4147</strain>
    </source>
</reference>
<evidence type="ECO:0000313" key="3">
    <source>
        <dbReference type="EMBL" id="MFC5915894.1"/>
    </source>
</evidence>
<dbReference type="InterPro" id="IPR050791">
    <property type="entry name" value="Aldo-Keto_reductase"/>
</dbReference>
<dbReference type="InterPro" id="IPR036812">
    <property type="entry name" value="NAD(P)_OxRdtase_dom_sf"/>
</dbReference>
<dbReference type="SUPFAM" id="SSF51430">
    <property type="entry name" value="NAD(P)-linked oxidoreductase"/>
    <property type="match status" value="1"/>
</dbReference>
<organism evidence="3 4">
    <name type="scientific">Streptomyces pulveraceus</name>
    <dbReference type="NCBI Taxonomy" id="68258"/>
    <lineage>
        <taxon>Bacteria</taxon>
        <taxon>Bacillati</taxon>
        <taxon>Actinomycetota</taxon>
        <taxon>Actinomycetes</taxon>
        <taxon>Kitasatosporales</taxon>
        <taxon>Streptomycetaceae</taxon>
        <taxon>Streptomyces</taxon>
    </lineage>
</organism>
<keyword evidence="4" id="KW-1185">Reference proteome</keyword>
<dbReference type="Proteomes" id="UP001596200">
    <property type="component" value="Unassembled WGS sequence"/>
</dbReference>
<dbReference type="EMBL" id="JBHSPU010000017">
    <property type="protein sequence ID" value="MFC5915894.1"/>
    <property type="molecule type" value="Genomic_DNA"/>
</dbReference>
<dbReference type="EC" id="1.1.1.-" evidence="3"/>